<dbReference type="Proteomes" id="UP000828390">
    <property type="component" value="Unassembled WGS sequence"/>
</dbReference>
<keyword evidence="2" id="KW-1185">Reference proteome</keyword>
<reference evidence="1" key="2">
    <citation type="submission" date="2020-11" db="EMBL/GenBank/DDBJ databases">
        <authorList>
            <person name="McCartney M.A."/>
            <person name="Auch B."/>
            <person name="Kono T."/>
            <person name="Mallez S."/>
            <person name="Becker A."/>
            <person name="Gohl D.M."/>
            <person name="Silverstein K.A.T."/>
            <person name="Koren S."/>
            <person name="Bechman K.B."/>
            <person name="Herman A."/>
            <person name="Abrahante J.E."/>
            <person name="Garbe J."/>
        </authorList>
    </citation>
    <scope>NUCLEOTIDE SEQUENCE</scope>
    <source>
        <strain evidence="1">Duluth1</strain>
        <tissue evidence="1">Whole animal</tissue>
    </source>
</reference>
<proteinExistence type="predicted"/>
<organism evidence="1 2">
    <name type="scientific">Dreissena polymorpha</name>
    <name type="common">Zebra mussel</name>
    <name type="synonym">Mytilus polymorpha</name>
    <dbReference type="NCBI Taxonomy" id="45954"/>
    <lineage>
        <taxon>Eukaryota</taxon>
        <taxon>Metazoa</taxon>
        <taxon>Spiralia</taxon>
        <taxon>Lophotrochozoa</taxon>
        <taxon>Mollusca</taxon>
        <taxon>Bivalvia</taxon>
        <taxon>Autobranchia</taxon>
        <taxon>Heteroconchia</taxon>
        <taxon>Euheterodonta</taxon>
        <taxon>Imparidentia</taxon>
        <taxon>Neoheterodontei</taxon>
        <taxon>Myida</taxon>
        <taxon>Dreissenoidea</taxon>
        <taxon>Dreissenidae</taxon>
        <taxon>Dreissena</taxon>
    </lineage>
</organism>
<evidence type="ECO:0000313" key="2">
    <source>
        <dbReference type="Proteomes" id="UP000828390"/>
    </source>
</evidence>
<name>A0A9D4ISK1_DREPO</name>
<reference evidence="1" key="1">
    <citation type="journal article" date="2019" name="bioRxiv">
        <title>The Genome of the Zebra Mussel, Dreissena polymorpha: A Resource for Invasive Species Research.</title>
        <authorList>
            <person name="McCartney M.A."/>
            <person name="Auch B."/>
            <person name="Kono T."/>
            <person name="Mallez S."/>
            <person name="Zhang Y."/>
            <person name="Obille A."/>
            <person name="Becker A."/>
            <person name="Abrahante J.E."/>
            <person name="Garbe J."/>
            <person name="Badalamenti J.P."/>
            <person name="Herman A."/>
            <person name="Mangelson H."/>
            <person name="Liachko I."/>
            <person name="Sullivan S."/>
            <person name="Sone E.D."/>
            <person name="Koren S."/>
            <person name="Silverstein K.A.T."/>
            <person name="Beckman K.B."/>
            <person name="Gohl D.M."/>
        </authorList>
    </citation>
    <scope>NUCLEOTIDE SEQUENCE</scope>
    <source>
        <strain evidence="1">Duluth1</strain>
        <tissue evidence="1">Whole animal</tissue>
    </source>
</reference>
<evidence type="ECO:0000313" key="1">
    <source>
        <dbReference type="EMBL" id="KAH3786576.1"/>
    </source>
</evidence>
<accession>A0A9D4ISK1</accession>
<dbReference type="AlphaFoldDB" id="A0A9D4ISK1"/>
<comment type="caution">
    <text evidence="1">The sequence shown here is derived from an EMBL/GenBank/DDBJ whole genome shotgun (WGS) entry which is preliminary data.</text>
</comment>
<gene>
    <name evidence="1" type="ORF">DPMN_164683</name>
</gene>
<dbReference type="EMBL" id="JAIWYP010000008">
    <property type="protein sequence ID" value="KAH3786576.1"/>
    <property type="molecule type" value="Genomic_DNA"/>
</dbReference>
<sequence>MTTMMTKRVAVTFPWTTMSQSPLPGARIPSHILRTHRKFTSNDIKFNTDLFEGDGIENEHYFGSRVVSAEL</sequence>
<protein>
    <submittedName>
        <fullName evidence="1">Uncharacterized protein</fullName>
    </submittedName>
</protein>